<feature type="compositionally biased region" description="Acidic residues" evidence="1">
    <location>
        <begin position="621"/>
        <end position="631"/>
    </location>
</feature>
<evidence type="ECO:0000256" key="1">
    <source>
        <dbReference type="SAM" id="MobiDB-lite"/>
    </source>
</evidence>
<organism evidence="2 3">
    <name type="scientific">Tribonema minus</name>
    <dbReference type="NCBI Taxonomy" id="303371"/>
    <lineage>
        <taxon>Eukaryota</taxon>
        <taxon>Sar</taxon>
        <taxon>Stramenopiles</taxon>
        <taxon>Ochrophyta</taxon>
        <taxon>PX clade</taxon>
        <taxon>Xanthophyceae</taxon>
        <taxon>Tribonematales</taxon>
        <taxon>Tribonemataceae</taxon>
        <taxon>Tribonema</taxon>
    </lineage>
</organism>
<feature type="compositionally biased region" description="Basic and acidic residues" evidence="1">
    <location>
        <begin position="129"/>
        <end position="138"/>
    </location>
</feature>
<feature type="compositionally biased region" description="Acidic residues" evidence="1">
    <location>
        <begin position="640"/>
        <end position="657"/>
    </location>
</feature>
<proteinExistence type="predicted"/>
<feature type="region of interest" description="Disordered" evidence="1">
    <location>
        <begin position="129"/>
        <end position="154"/>
    </location>
</feature>
<feature type="region of interest" description="Disordered" evidence="1">
    <location>
        <begin position="1"/>
        <end position="58"/>
    </location>
</feature>
<name>A0A835YKU4_9STRA</name>
<evidence type="ECO:0000313" key="2">
    <source>
        <dbReference type="EMBL" id="KAG5177331.1"/>
    </source>
</evidence>
<protein>
    <submittedName>
        <fullName evidence="2">Uncharacterized protein</fullName>
    </submittedName>
</protein>
<keyword evidence="3" id="KW-1185">Reference proteome</keyword>
<dbReference type="EMBL" id="JAFCMP010000526">
    <property type="protein sequence ID" value="KAG5177331.1"/>
    <property type="molecule type" value="Genomic_DNA"/>
</dbReference>
<sequence>MTKRTRAAVAAGEAADDDGPSGDSTRKAPKSAVKKAAGDKAGSRSSKKAPKNAKKARADHTKLVDKFIVKLATRLAVESDGATQDVPEHTLRTSLAALPDGIFKQAIEADFQAALSKFEAALAAAAPPHKDLNADKPHHGVATKSSGSKRRRTAADNAVGEATSLRAFTGEAFEAARARALEGDDAVLRALFLDPCAPADITIAHVHRDIDSTPADMAAITAGLRAVATGLSAQFTAFSSEGALAPHFEKALDYSTTLTVAAAAACKHTSKCAKQDLEALPHALAALRGVLGILRLKFANVTSQQQPLRVSALHAPPAPRPNPPLQQVAARVLAQYAIALAAIADTPALVSAVTSSSGAEADSGSDSDEPAAAGGGAAAALLLRRLLSVCAAQLDAPLAALHFLLAACAAAESARDALPNAGALLLCEACSAVHRTHFASVPMPAAAAAGDAAAAALAYLAPTLAARAVAALLQRHAALDAALPLRARRVLGAAARAPAPAALLSALQTADALAVPAPARAMWQTLSAAAAAAVGGGGAAAAAARGGAAVTQVLLANSGAGAAELLALLSAVAAITHDGGGGSAEEDGGAAAEVAHFYEDRGAGALQSLRGRRKRERVALEDDDEVAGVEGDDARSAGDPQEEGGSDGAGDSDTETE</sequence>
<dbReference type="Proteomes" id="UP000664859">
    <property type="component" value="Unassembled WGS sequence"/>
</dbReference>
<feature type="compositionally biased region" description="Basic residues" evidence="1">
    <location>
        <begin position="45"/>
        <end position="55"/>
    </location>
</feature>
<evidence type="ECO:0000313" key="3">
    <source>
        <dbReference type="Proteomes" id="UP000664859"/>
    </source>
</evidence>
<accession>A0A835YKU4</accession>
<comment type="caution">
    <text evidence="2">The sequence shown here is derived from an EMBL/GenBank/DDBJ whole genome shotgun (WGS) entry which is preliminary data.</text>
</comment>
<dbReference type="AlphaFoldDB" id="A0A835YKU4"/>
<feature type="region of interest" description="Disordered" evidence="1">
    <location>
        <begin position="608"/>
        <end position="657"/>
    </location>
</feature>
<reference evidence="2" key="1">
    <citation type="submission" date="2021-02" db="EMBL/GenBank/DDBJ databases">
        <title>First Annotated Genome of the Yellow-green Alga Tribonema minus.</title>
        <authorList>
            <person name="Mahan K.M."/>
        </authorList>
    </citation>
    <scope>NUCLEOTIDE SEQUENCE</scope>
    <source>
        <strain evidence="2">UTEX B ZZ1240</strain>
    </source>
</reference>
<gene>
    <name evidence="2" type="ORF">JKP88DRAFT_248875</name>
</gene>